<gene>
    <name evidence="1" type="ORF">RND71_021976</name>
</gene>
<dbReference type="PANTHER" id="PTHR43205">
    <property type="entry name" value="PROSTAGLANDIN REDUCTASE"/>
    <property type="match status" value="1"/>
</dbReference>
<dbReference type="Proteomes" id="UP001291623">
    <property type="component" value="Unassembled WGS sequence"/>
</dbReference>
<dbReference type="PANTHER" id="PTHR43205:SF7">
    <property type="entry name" value="PROSTAGLANDIN REDUCTASE 1"/>
    <property type="match status" value="1"/>
</dbReference>
<dbReference type="EMBL" id="JAVYJV010000011">
    <property type="protein sequence ID" value="KAK4359747.1"/>
    <property type="molecule type" value="Genomic_DNA"/>
</dbReference>
<comment type="caution">
    <text evidence="1">The sequence shown here is derived from an EMBL/GenBank/DDBJ whole genome shotgun (WGS) entry which is preliminary data.</text>
</comment>
<evidence type="ECO:0000313" key="2">
    <source>
        <dbReference type="Proteomes" id="UP001291623"/>
    </source>
</evidence>
<dbReference type="InterPro" id="IPR036291">
    <property type="entry name" value="NAD(P)-bd_dom_sf"/>
</dbReference>
<dbReference type="SUPFAM" id="SSF51735">
    <property type="entry name" value="NAD(P)-binding Rossmann-fold domains"/>
    <property type="match status" value="1"/>
</dbReference>
<proteinExistence type="predicted"/>
<dbReference type="AlphaFoldDB" id="A0AAE1RZ64"/>
<dbReference type="InterPro" id="IPR045010">
    <property type="entry name" value="MDR_fam"/>
</dbReference>
<organism evidence="1 2">
    <name type="scientific">Anisodus tanguticus</name>
    <dbReference type="NCBI Taxonomy" id="243964"/>
    <lineage>
        <taxon>Eukaryota</taxon>
        <taxon>Viridiplantae</taxon>
        <taxon>Streptophyta</taxon>
        <taxon>Embryophyta</taxon>
        <taxon>Tracheophyta</taxon>
        <taxon>Spermatophyta</taxon>
        <taxon>Magnoliopsida</taxon>
        <taxon>eudicotyledons</taxon>
        <taxon>Gunneridae</taxon>
        <taxon>Pentapetalae</taxon>
        <taxon>asterids</taxon>
        <taxon>lamiids</taxon>
        <taxon>Solanales</taxon>
        <taxon>Solanaceae</taxon>
        <taxon>Solanoideae</taxon>
        <taxon>Hyoscyameae</taxon>
        <taxon>Anisodus</taxon>
    </lineage>
</organism>
<evidence type="ECO:0000313" key="1">
    <source>
        <dbReference type="EMBL" id="KAK4359747.1"/>
    </source>
</evidence>
<protein>
    <submittedName>
        <fullName evidence="1">Uncharacterized protein</fullName>
    </submittedName>
</protein>
<dbReference type="Gene3D" id="3.40.50.720">
    <property type="entry name" value="NAD(P)-binding Rossmann-like Domain"/>
    <property type="match status" value="1"/>
</dbReference>
<sequence length="94" mass="9764">MDIQVFLVVGVLMAPFYLSGFISCSDVEAFSPLFAPPKKGETVFVSAASGAVGQLVGKFAKMLGCFVVGSAGTKEKVSSIAMIIFPLLNLNSIG</sequence>
<keyword evidence="2" id="KW-1185">Reference proteome</keyword>
<dbReference type="GO" id="GO:0032440">
    <property type="term" value="F:2-alkenal reductase [NAD(P)H] activity"/>
    <property type="evidence" value="ECO:0007669"/>
    <property type="project" value="TreeGrafter"/>
</dbReference>
<name>A0AAE1RZ64_9SOLA</name>
<reference evidence="1" key="1">
    <citation type="submission" date="2023-12" db="EMBL/GenBank/DDBJ databases">
        <title>Genome assembly of Anisodus tanguticus.</title>
        <authorList>
            <person name="Wang Y.-J."/>
        </authorList>
    </citation>
    <scope>NUCLEOTIDE SEQUENCE</scope>
    <source>
        <strain evidence="1">KB-2021</strain>
        <tissue evidence="1">Leaf</tissue>
    </source>
</reference>
<accession>A0AAE1RZ64</accession>